<name>A0A6S7FYF3_PARCT</name>
<proteinExistence type="predicted"/>
<dbReference type="EMBL" id="CACRXK020000861">
    <property type="protein sequence ID" value="CAB3985354.1"/>
    <property type="molecule type" value="Genomic_DNA"/>
</dbReference>
<protein>
    <submittedName>
        <fullName evidence="1">Uncharacterized protein</fullName>
    </submittedName>
</protein>
<evidence type="ECO:0000313" key="1">
    <source>
        <dbReference type="EMBL" id="CAB3985354.1"/>
    </source>
</evidence>
<evidence type="ECO:0000313" key="2">
    <source>
        <dbReference type="Proteomes" id="UP001152795"/>
    </source>
</evidence>
<keyword evidence="2" id="KW-1185">Reference proteome</keyword>
<dbReference type="Proteomes" id="UP001152795">
    <property type="component" value="Unassembled WGS sequence"/>
</dbReference>
<comment type="caution">
    <text evidence="1">The sequence shown here is derived from an EMBL/GenBank/DDBJ whole genome shotgun (WGS) entry which is preliminary data.</text>
</comment>
<sequence length="182" mass="21452">MTSGFEYEEQFVKVGWHAEIYEVKMAVLILCILVLSIVVNNALIGLAVGDTDEVMKSAKVDKFKRRADFIIHLEKSVNTIPYLRMTEDKFHIDFPQRKQNLYQKVVGLLYFGSEMDAVDGEENEHEYEMEITLEDHFEKTVELKLEKFRSSLRDELNVIHDQIKEDRKHLEEKMEIILEKLK</sequence>
<dbReference type="AlphaFoldDB" id="A0A6S7FYF3"/>
<organism evidence="1 2">
    <name type="scientific">Paramuricea clavata</name>
    <name type="common">Red gorgonian</name>
    <name type="synonym">Violescent sea-whip</name>
    <dbReference type="NCBI Taxonomy" id="317549"/>
    <lineage>
        <taxon>Eukaryota</taxon>
        <taxon>Metazoa</taxon>
        <taxon>Cnidaria</taxon>
        <taxon>Anthozoa</taxon>
        <taxon>Octocorallia</taxon>
        <taxon>Malacalcyonacea</taxon>
        <taxon>Plexauridae</taxon>
        <taxon>Paramuricea</taxon>
    </lineage>
</organism>
<accession>A0A6S7FYF3</accession>
<gene>
    <name evidence="1" type="ORF">PACLA_8A061700</name>
</gene>
<dbReference type="OrthoDB" id="5402602at2759"/>
<reference evidence="1" key="1">
    <citation type="submission" date="2020-04" db="EMBL/GenBank/DDBJ databases">
        <authorList>
            <person name="Alioto T."/>
            <person name="Alioto T."/>
            <person name="Gomez Garrido J."/>
        </authorList>
    </citation>
    <scope>NUCLEOTIDE SEQUENCE</scope>
    <source>
        <strain evidence="1">A484AB</strain>
    </source>
</reference>